<dbReference type="Proteomes" id="UP001244011">
    <property type="component" value="Unassembled WGS sequence"/>
</dbReference>
<dbReference type="RefSeq" id="XP_060279415.1">
    <property type="nucleotide sequence ID" value="XM_060429053.1"/>
</dbReference>
<sequence>MQERMLNQFRDVRFRTMIQQARNRGHMNMNASFSAWGGATQLYSRLKLLSSVIHGGDLRSDIALIDSDYLETRHGEGLRRFYLEMFQKIYMISLDLARFLVQAERKHFLASTWINLIDRYCYVADSTMQEHQDKRVKRGNKGPDENNDQVQVIFKTDKEYRKWITELEELMTKTTADKPLAALTAADLKKADEHAQKLWKEGESVVLWNKLKVDHLWGPSARFQIEHNSPYFRQKFRPATDD</sequence>
<evidence type="ECO:0000313" key="2">
    <source>
        <dbReference type="Proteomes" id="UP001244011"/>
    </source>
</evidence>
<dbReference type="GeneID" id="85312240"/>
<reference evidence="1" key="1">
    <citation type="submission" date="2023-06" db="EMBL/GenBank/DDBJ databases">
        <title>Genome-scale phylogeny and comparative genomics of the fungal order Sordariales.</title>
        <authorList>
            <consortium name="Lawrence Berkeley National Laboratory"/>
            <person name="Hensen N."/>
            <person name="Bonometti L."/>
            <person name="Westerberg I."/>
            <person name="Brannstrom I.O."/>
            <person name="Guillou S."/>
            <person name="Cros-Aarteil S."/>
            <person name="Calhoun S."/>
            <person name="Haridas S."/>
            <person name="Kuo A."/>
            <person name="Mondo S."/>
            <person name="Pangilinan J."/>
            <person name="Riley R."/>
            <person name="Labutti K."/>
            <person name="Andreopoulos B."/>
            <person name="Lipzen A."/>
            <person name="Chen C."/>
            <person name="Yanf M."/>
            <person name="Daum C."/>
            <person name="Ng V."/>
            <person name="Clum A."/>
            <person name="Steindorff A."/>
            <person name="Ohm R."/>
            <person name="Martin F."/>
            <person name="Silar P."/>
            <person name="Natvig D."/>
            <person name="Lalanne C."/>
            <person name="Gautier V."/>
            <person name="Ament-Velasquez S.L."/>
            <person name="Kruys A."/>
            <person name="Hutchinson M.I."/>
            <person name="Powell A.J."/>
            <person name="Barry K."/>
            <person name="Miller A.N."/>
            <person name="Grigoriev I.V."/>
            <person name="Debuchy R."/>
            <person name="Gladieux P."/>
            <person name="Thoren M.H."/>
            <person name="Johannesson H."/>
        </authorList>
    </citation>
    <scope>NUCLEOTIDE SEQUENCE</scope>
    <source>
        <strain evidence="1">8032-3</strain>
    </source>
</reference>
<dbReference type="EMBL" id="MU839029">
    <property type="protein sequence ID" value="KAK1763202.1"/>
    <property type="molecule type" value="Genomic_DNA"/>
</dbReference>
<proteinExistence type="predicted"/>
<name>A0AAJ0BSF6_9PEZI</name>
<gene>
    <name evidence="1" type="ORF">QBC33DRAFT_550122</name>
</gene>
<organism evidence="1 2">
    <name type="scientific">Phialemonium atrogriseum</name>
    <dbReference type="NCBI Taxonomy" id="1093897"/>
    <lineage>
        <taxon>Eukaryota</taxon>
        <taxon>Fungi</taxon>
        <taxon>Dikarya</taxon>
        <taxon>Ascomycota</taxon>
        <taxon>Pezizomycotina</taxon>
        <taxon>Sordariomycetes</taxon>
        <taxon>Sordariomycetidae</taxon>
        <taxon>Cephalothecales</taxon>
        <taxon>Cephalothecaceae</taxon>
        <taxon>Phialemonium</taxon>
    </lineage>
</organism>
<keyword evidence="2" id="KW-1185">Reference proteome</keyword>
<dbReference type="AlphaFoldDB" id="A0AAJ0BSF6"/>
<evidence type="ECO:0000313" key="1">
    <source>
        <dbReference type="EMBL" id="KAK1763202.1"/>
    </source>
</evidence>
<protein>
    <submittedName>
        <fullName evidence="1">Uncharacterized protein</fullName>
    </submittedName>
</protein>
<accession>A0AAJ0BSF6</accession>
<comment type="caution">
    <text evidence="1">The sequence shown here is derived from an EMBL/GenBank/DDBJ whole genome shotgun (WGS) entry which is preliminary data.</text>
</comment>